<evidence type="ECO:0000256" key="1">
    <source>
        <dbReference type="SAM" id="Phobius"/>
    </source>
</evidence>
<protein>
    <recommendedName>
        <fullName evidence="4">Tight adherence protein TadE</fullName>
    </recommendedName>
</protein>
<organism evidence="2 3">
    <name type="scientific">Sphingobium lactosutens DS20</name>
    <dbReference type="NCBI Taxonomy" id="1331060"/>
    <lineage>
        <taxon>Bacteria</taxon>
        <taxon>Pseudomonadati</taxon>
        <taxon>Pseudomonadota</taxon>
        <taxon>Alphaproteobacteria</taxon>
        <taxon>Sphingomonadales</taxon>
        <taxon>Sphingomonadaceae</taxon>
        <taxon>Sphingobium</taxon>
    </lineage>
</organism>
<evidence type="ECO:0000313" key="2">
    <source>
        <dbReference type="EMBL" id="EQB11490.1"/>
    </source>
</evidence>
<proteinExistence type="predicted"/>
<dbReference type="AlphaFoldDB" id="T0IIC6"/>
<keyword evidence="1" id="KW-1133">Transmembrane helix</keyword>
<evidence type="ECO:0000313" key="3">
    <source>
        <dbReference type="Proteomes" id="UP000015531"/>
    </source>
</evidence>
<dbReference type="PATRIC" id="fig|1331060.3.peg.4677"/>
<keyword evidence="1" id="KW-0812">Transmembrane</keyword>
<feature type="transmembrane region" description="Helical" evidence="1">
    <location>
        <begin position="30"/>
        <end position="52"/>
    </location>
</feature>
<gene>
    <name evidence="2" type="ORF">RLDS_24100</name>
</gene>
<name>T0IIC6_9SPHN</name>
<dbReference type="Proteomes" id="UP000015531">
    <property type="component" value="Unassembled WGS sequence"/>
</dbReference>
<keyword evidence="1" id="KW-0472">Membrane</keyword>
<dbReference type="eggNOG" id="COG4961">
    <property type="taxonomic scope" value="Bacteria"/>
</dbReference>
<sequence>MTMRHPLLSALIPALRRLRRDDRGLALIEFAFSLPVLLILCMCGLEAANLALAHLRISQIAMLVADNASRVRTSIDEADVNEIMIGANQSTQSLALQANGRIFLSDLEPNGLAAPNEGQFIRWQRCWGNGAFTSSYGVAGNGQTNASMKDGMGPGTTAATKVKAMSGTAVMFVEVAYRYQPIVSNAIFGPKVIRYTSAFNVRERTDQAIKNAGNLAAANTARCT</sequence>
<dbReference type="EMBL" id="ATDP01000107">
    <property type="protein sequence ID" value="EQB11490.1"/>
    <property type="molecule type" value="Genomic_DNA"/>
</dbReference>
<comment type="caution">
    <text evidence="2">The sequence shown here is derived from an EMBL/GenBank/DDBJ whole genome shotgun (WGS) entry which is preliminary data.</text>
</comment>
<keyword evidence="3" id="KW-1185">Reference proteome</keyword>
<reference evidence="2 3" key="1">
    <citation type="journal article" date="2013" name="Genome Announc.">
        <title>Draft Genome Sequence of Sphingobium lactosutens Strain DS20T, Isolated from a Hexachlorocyclohexane Dumpsite.</title>
        <authorList>
            <person name="Kumar R."/>
            <person name="Dwivedi V."/>
            <person name="Negi V."/>
            <person name="Khurana J.P."/>
            <person name="Lal R."/>
        </authorList>
    </citation>
    <scope>NUCLEOTIDE SEQUENCE [LARGE SCALE GENOMIC DNA]</scope>
    <source>
        <strain evidence="2 3">DS20</strain>
    </source>
</reference>
<accession>T0IIC6</accession>
<evidence type="ECO:0008006" key="4">
    <source>
        <dbReference type="Google" id="ProtNLM"/>
    </source>
</evidence>